<dbReference type="GeneID" id="300957426"/>
<feature type="transmembrane region" description="Helical" evidence="1">
    <location>
        <begin position="41"/>
        <end position="61"/>
    </location>
</feature>
<reference evidence="2 3" key="1">
    <citation type="submission" date="2024-03" db="EMBL/GenBank/DDBJ databases">
        <title>A Rare Waterborne Outbreak of Bacillus cereus in China: Epidemiologic Survey, Genomic Insights and Virulence Characteristics.</title>
        <authorList>
            <person name="Wang S."/>
        </authorList>
    </citation>
    <scope>NUCLEOTIDE SEQUENCE [LARGE SCALE GENOMIC DNA]</scope>
    <source>
        <strain evidence="2 3">BC008</strain>
    </source>
</reference>
<dbReference type="RefSeq" id="WP_244322177.1">
    <property type="nucleotide sequence ID" value="NZ_CP040336.1"/>
</dbReference>
<proteinExistence type="predicted"/>
<keyword evidence="1" id="KW-1133">Transmembrane helix</keyword>
<dbReference type="Pfam" id="PF11188">
    <property type="entry name" value="DUF2975"/>
    <property type="match status" value="1"/>
</dbReference>
<accession>A0ABU8HUD0</accession>
<evidence type="ECO:0000256" key="1">
    <source>
        <dbReference type="SAM" id="Phobius"/>
    </source>
</evidence>
<organism evidence="2 3">
    <name type="scientific">Bacillus luti</name>
    <dbReference type="NCBI Taxonomy" id="2026191"/>
    <lineage>
        <taxon>Bacteria</taxon>
        <taxon>Bacillati</taxon>
        <taxon>Bacillota</taxon>
        <taxon>Bacilli</taxon>
        <taxon>Bacillales</taxon>
        <taxon>Bacillaceae</taxon>
        <taxon>Bacillus</taxon>
        <taxon>Bacillus cereus group</taxon>
    </lineage>
</organism>
<sequence>MSIWLKTYHYFIALFLGWKICSDIAVDEAFTSQNAKRLKRISISSMMEGILYIGALLYIFIVGDYHASILVILFLILFFSVVISIFISLPSHLVRKASDIKEDNDLTI</sequence>
<dbReference type="InterPro" id="IPR021354">
    <property type="entry name" value="DUF2975"/>
</dbReference>
<dbReference type="Proteomes" id="UP001365619">
    <property type="component" value="Unassembled WGS sequence"/>
</dbReference>
<gene>
    <name evidence="2" type="ORF">WBS43_14395</name>
</gene>
<dbReference type="EMBL" id="JBBAGW010000003">
    <property type="protein sequence ID" value="MEI5929910.1"/>
    <property type="molecule type" value="Genomic_DNA"/>
</dbReference>
<keyword evidence="3" id="KW-1185">Reference proteome</keyword>
<feature type="transmembrane region" description="Helical" evidence="1">
    <location>
        <begin position="67"/>
        <end position="89"/>
    </location>
</feature>
<protein>
    <submittedName>
        <fullName evidence="2">DUF2975 domain-containing protein</fullName>
    </submittedName>
</protein>
<evidence type="ECO:0000313" key="2">
    <source>
        <dbReference type="EMBL" id="MEI5929910.1"/>
    </source>
</evidence>
<name>A0ABU8HUD0_9BACI</name>
<keyword evidence="1" id="KW-0812">Transmembrane</keyword>
<evidence type="ECO:0000313" key="3">
    <source>
        <dbReference type="Proteomes" id="UP001365619"/>
    </source>
</evidence>
<keyword evidence="1" id="KW-0472">Membrane</keyword>
<comment type="caution">
    <text evidence="2">The sequence shown here is derived from an EMBL/GenBank/DDBJ whole genome shotgun (WGS) entry which is preliminary data.</text>
</comment>